<organism evidence="2 3">
    <name type="scientific">Marine Group I thaumarchaeote SCGC AAA799-P11</name>
    <dbReference type="NCBI Taxonomy" id="1502295"/>
    <lineage>
        <taxon>Archaea</taxon>
        <taxon>Nitrososphaerota</taxon>
        <taxon>Marine Group I</taxon>
    </lineage>
</organism>
<accession>A0A087S3I2</accession>
<reference evidence="2 3" key="1">
    <citation type="submission" date="2014-06" db="EMBL/GenBank/DDBJ databases">
        <authorList>
            <person name="Ngugi D.K."/>
            <person name="Blom J."/>
            <person name="Alam I."/>
            <person name="Rashid M."/>
            <person name="Baalawi W."/>
            <person name="Zhang G."/>
            <person name="Hikmawan T."/>
            <person name="Guan Y."/>
            <person name="Antunes A."/>
            <person name="Siam R."/>
            <person name="El-Dorry H."/>
            <person name="Bajic V."/>
            <person name="Stingl U."/>
        </authorList>
    </citation>
    <scope>NUCLEOTIDE SEQUENCE [LARGE SCALE GENOMIC DNA]</scope>
    <source>
        <strain evidence="2">SCGC AAA799-P11</strain>
    </source>
</reference>
<keyword evidence="1" id="KW-1133">Transmembrane helix</keyword>
<keyword evidence="3" id="KW-1185">Reference proteome</keyword>
<protein>
    <submittedName>
        <fullName evidence="2">Uncharacterized protein</fullName>
    </submittedName>
</protein>
<evidence type="ECO:0000313" key="3">
    <source>
        <dbReference type="Proteomes" id="UP000029387"/>
    </source>
</evidence>
<dbReference type="EMBL" id="JOSZ01000001">
    <property type="protein sequence ID" value="KFM20286.1"/>
    <property type="molecule type" value="Genomic_DNA"/>
</dbReference>
<dbReference type="PATRIC" id="fig|1502295.3.peg.33"/>
<gene>
    <name evidence="2" type="ORF">AAA799P11_00033</name>
</gene>
<evidence type="ECO:0000256" key="1">
    <source>
        <dbReference type="SAM" id="Phobius"/>
    </source>
</evidence>
<evidence type="ECO:0000313" key="2">
    <source>
        <dbReference type="EMBL" id="KFM20286.1"/>
    </source>
</evidence>
<proteinExistence type="predicted"/>
<dbReference type="Proteomes" id="UP000029387">
    <property type="component" value="Unassembled WGS sequence"/>
</dbReference>
<comment type="caution">
    <text evidence="2">The sequence shown here is derived from an EMBL/GenBank/DDBJ whole genome shotgun (WGS) entry which is preliminary data.</text>
</comment>
<keyword evidence="1" id="KW-0472">Membrane</keyword>
<keyword evidence="1" id="KW-0812">Transmembrane</keyword>
<name>A0A087S3I2_9ARCH</name>
<dbReference type="AlphaFoldDB" id="A0A087S3I2"/>
<sequence length="229" mass="26579">MKKKKIQNITIGIIAISIIGAIAAYNYSVDQTKQKGLQFGVELEQIQQEVKDLQIKFYSEKTKWEEGDITKEELLKFYDEHLNEFNEIISKYDELDSPELFESSVELLKLSSETQLSSDSEYIKWIETGDESDKVRSDTQFQESVEYELQGLVEFYSAKTGIKNYDEDVKFEAPQTGLTQKVIQVAENMASKCDEEFKNDSGEFDSDEIEVEWFNCINEAKKWKIEHLP</sequence>
<feature type="transmembrane region" description="Helical" evidence="1">
    <location>
        <begin position="9"/>
        <end position="27"/>
    </location>
</feature>